<evidence type="ECO:0000256" key="2">
    <source>
        <dbReference type="SAM" id="MobiDB-lite"/>
    </source>
</evidence>
<feature type="coiled-coil region" evidence="1">
    <location>
        <begin position="42"/>
        <end position="76"/>
    </location>
</feature>
<sequence length="991" mass="113077">MSSVNDSSMAETDQDISDDLKTNDELLDEIVEHQEAKLSNLQNKHEYELQQNQRRLEEYERTIRELQEKLQVTDEKTSANLRQFDEEGGRFDKEEKEKLSRLHQRLRDDQRTLVDTHHNKVLLEEQNTRLLNDLRDTRQMVASMKKGLGSGDKADGTGAQELIKSLEMKLNMKTAESEKLKDKLEELRQRIESLQKESQNKEIASNEATEQTADSEEAEGQINHPINSGEITKWLKEGVVELKIKRINMLGPPGSGKTCSLRLLLNEDPPEEDVTDSTPIACRAVKATRISCSKGAWERIGSEALLEKLASDLAAYVGKHPKPVDSLHNNQQQGELMECKSSEATDAPDSTDSQNSCYTKILEAIKSGEKIHLNQSWVYIVDSGGQPAFQELLPLFVRRASLNIVTLDLSQGLDQRLECNFRIRGELFPIDSFFASNREFFKKVVCSGDMCPSNKPLPQEAQCDAQPMHFILGTHFDKVSHEEFKEVNDALTVDLSKSSSEDQVYYYKENESEMICHVNTLIPKGEERSQVSQEISKFIYNCVSRKLKIPIRWFAFDLFLQMEAKNKNSSYLKIQDVLSTGERLKMNKDDTEKALEYLHEVTIILYYPQVLPDIVFVDPCTIHDTLTRLLSLTYVNRSSYHLILKEDEEISKQEVKDLSKKGLFTLDLFEKLPDIPGILKSDLTELLCQLHIIAKIGEKSYFIPSALSCYNGPPLTKDNIKPLVIVWLNQDNKNLPVPQGIFCSVIVQLINEAALKFSMPGSPSEGSFIYRNAMSFQILIENEGCVGTLHFINKYKHIELYFTGDDPAKYCPLVREIVMKAIAESSKKIRVDEGKPVPAFECPETEDCYCLVIDEEDERSHCTFPKSAEVIKGQESYWNWFHAPRHNNSEVCHTHLNIWQLDEIYCTLTNALFSTSEWENLGYKLGLIQPIISTIRSDRQTSDERLREVLTKWLQQAASAATWPLLLKALEEANRKDVAEKIRCKIQATAK</sequence>
<dbReference type="KEGG" id="aqu:109584222"/>
<dbReference type="Gene3D" id="1.10.10.10">
    <property type="entry name" value="Winged helix-like DNA-binding domain superfamily/Winged helix DNA-binding domain"/>
    <property type="match status" value="1"/>
</dbReference>
<dbReference type="Gene3D" id="3.40.50.300">
    <property type="entry name" value="P-loop containing nucleotide triphosphate hydrolases"/>
    <property type="match status" value="1"/>
</dbReference>
<dbReference type="EnsemblMetazoa" id="Aqu2.1.24300_001">
    <property type="protein sequence ID" value="Aqu2.1.24300_001"/>
    <property type="gene ID" value="Aqu2.1.24300"/>
</dbReference>
<organism evidence="4">
    <name type="scientific">Amphimedon queenslandica</name>
    <name type="common">Sponge</name>
    <dbReference type="NCBI Taxonomy" id="400682"/>
    <lineage>
        <taxon>Eukaryota</taxon>
        <taxon>Metazoa</taxon>
        <taxon>Porifera</taxon>
        <taxon>Demospongiae</taxon>
        <taxon>Heteroscleromorpha</taxon>
        <taxon>Haplosclerida</taxon>
        <taxon>Niphatidae</taxon>
        <taxon>Amphimedon</taxon>
    </lineage>
</organism>
<feature type="compositionally biased region" description="Polar residues" evidence="2">
    <location>
        <begin position="1"/>
        <end position="11"/>
    </location>
</feature>
<feature type="region of interest" description="Disordered" evidence="2">
    <location>
        <begin position="193"/>
        <end position="225"/>
    </location>
</feature>
<dbReference type="InterPro" id="IPR011029">
    <property type="entry name" value="DEATH-like_dom_sf"/>
</dbReference>
<feature type="region of interest" description="Disordered" evidence="2">
    <location>
        <begin position="1"/>
        <end position="26"/>
    </location>
</feature>
<reference evidence="5" key="1">
    <citation type="journal article" date="2010" name="Nature">
        <title>The Amphimedon queenslandica genome and the evolution of animal complexity.</title>
        <authorList>
            <person name="Srivastava M."/>
            <person name="Simakov O."/>
            <person name="Chapman J."/>
            <person name="Fahey B."/>
            <person name="Gauthier M.E."/>
            <person name="Mitros T."/>
            <person name="Richards G.S."/>
            <person name="Conaco C."/>
            <person name="Dacre M."/>
            <person name="Hellsten U."/>
            <person name="Larroux C."/>
            <person name="Putnam N.H."/>
            <person name="Stanke M."/>
            <person name="Adamska M."/>
            <person name="Darling A."/>
            <person name="Degnan S.M."/>
            <person name="Oakley T.H."/>
            <person name="Plachetzki D.C."/>
            <person name="Zhai Y."/>
            <person name="Adamski M."/>
            <person name="Calcino A."/>
            <person name="Cummins S.F."/>
            <person name="Goodstein D.M."/>
            <person name="Harris C."/>
            <person name="Jackson D.J."/>
            <person name="Leys S.P."/>
            <person name="Shu S."/>
            <person name="Woodcroft B.J."/>
            <person name="Vervoort M."/>
            <person name="Kosik K.S."/>
            <person name="Manning G."/>
            <person name="Degnan B.M."/>
            <person name="Rokhsar D.S."/>
        </authorList>
    </citation>
    <scope>NUCLEOTIDE SEQUENCE [LARGE SCALE GENOMIC DNA]</scope>
</reference>
<dbReference type="InterPro" id="IPR036388">
    <property type="entry name" value="WH-like_DNA-bd_sf"/>
</dbReference>
<feature type="compositionally biased region" description="Polar residues" evidence="2">
    <location>
        <begin position="201"/>
        <end position="212"/>
    </location>
</feature>
<dbReference type="CDD" id="cd01670">
    <property type="entry name" value="Death"/>
    <property type="match status" value="1"/>
</dbReference>
<dbReference type="OrthoDB" id="676979at2759"/>
<dbReference type="InterPro" id="IPR000488">
    <property type="entry name" value="Death_dom"/>
</dbReference>
<gene>
    <name evidence="4" type="primary">109584222</name>
</gene>
<dbReference type="GO" id="GO:0007165">
    <property type="term" value="P:signal transduction"/>
    <property type="evidence" value="ECO:0007669"/>
    <property type="project" value="InterPro"/>
</dbReference>
<dbReference type="SUPFAM" id="SSF52540">
    <property type="entry name" value="P-loop containing nucleoside triphosphate hydrolases"/>
    <property type="match status" value="1"/>
</dbReference>
<dbReference type="PROSITE" id="PS50017">
    <property type="entry name" value="DEATH_DOMAIN"/>
    <property type="match status" value="1"/>
</dbReference>
<evidence type="ECO:0000256" key="1">
    <source>
        <dbReference type="SAM" id="Coils"/>
    </source>
</evidence>
<keyword evidence="1" id="KW-0175">Coiled coil</keyword>
<dbReference type="EnsemblMetazoa" id="XM_019999881.1">
    <property type="protein sequence ID" value="XP_019855440.1"/>
    <property type="gene ID" value="LOC109584222"/>
</dbReference>
<feature type="region of interest" description="Disordered" evidence="2">
    <location>
        <begin position="323"/>
        <end position="352"/>
    </location>
</feature>
<name>A0A1X7U962_AMPQE</name>
<dbReference type="Pfam" id="PF00531">
    <property type="entry name" value="Death"/>
    <property type="match status" value="1"/>
</dbReference>
<reference evidence="4" key="2">
    <citation type="submission" date="2017-05" db="UniProtKB">
        <authorList>
            <consortium name="EnsemblMetazoa"/>
        </authorList>
    </citation>
    <scope>IDENTIFICATION</scope>
</reference>
<dbReference type="InterPro" id="IPR027417">
    <property type="entry name" value="P-loop_NTPase"/>
</dbReference>
<evidence type="ECO:0000313" key="4">
    <source>
        <dbReference type="EnsemblMetazoa" id="Aqu2.1.24300_001"/>
    </source>
</evidence>
<proteinExistence type="predicted"/>
<feature type="domain" description="Death" evidence="3">
    <location>
        <begin position="917"/>
        <end position="986"/>
    </location>
</feature>
<keyword evidence="5" id="KW-1185">Reference proteome</keyword>
<dbReference type="SUPFAM" id="SSF47986">
    <property type="entry name" value="DEATH domain"/>
    <property type="match status" value="1"/>
</dbReference>
<protein>
    <recommendedName>
        <fullName evidence="3">Death domain-containing protein</fullName>
    </recommendedName>
</protein>
<dbReference type="AlphaFoldDB" id="A0A1X7U962"/>
<dbReference type="InParanoid" id="A0A1X7U962"/>
<evidence type="ECO:0000259" key="3">
    <source>
        <dbReference type="PROSITE" id="PS50017"/>
    </source>
</evidence>
<dbReference type="Gene3D" id="1.10.533.10">
    <property type="entry name" value="Death Domain, Fas"/>
    <property type="match status" value="1"/>
</dbReference>
<dbReference type="Proteomes" id="UP000007879">
    <property type="component" value="Unassembled WGS sequence"/>
</dbReference>
<evidence type="ECO:0000313" key="5">
    <source>
        <dbReference type="Proteomes" id="UP000007879"/>
    </source>
</evidence>
<accession>A0A1X7U962</accession>